<keyword evidence="1" id="KW-0812">Transmembrane</keyword>
<name>A0A812IGK4_9DINO</name>
<feature type="transmembrane region" description="Helical" evidence="1">
    <location>
        <begin position="469"/>
        <end position="492"/>
    </location>
</feature>
<evidence type="ECO:0000256" key="1">
    <source>
        <dbReference type="SAM" id="Phobius"/>
    </source>
</evidence>
<comment type="caution">
    <text evidence="3">The sequence shown here is derived from an EMBL/GenBank/DDBJ whole genome shotgun (WGS) entry which is preliminary data.</text>
</comment>
<dbReference type="EMBL" id="CAJNDS010000255">
    <property type="protein sequence ID" value="CAE7034577.1"/>
    <property type="molecule type" value="Genomic_DNA"/>
</dbReference>
<reference evidence="3" key="1">
    <citation type="submission" date="2021-02" db="EMBL/GenBank/DDBJ databases">
        <authorList>
            <person name="Dougan E. K."/>
            <person name="Rhodes N."/>
            <person name="Thang M."/>
            <person name="Chan C."/>
        </authorList>
    </citation>
    <scope>NUCLEOTIDE SEQUENCE</scope>
</reference>
<organism evidence="3 4">
    <name type="scientific">Symbiodinium natans</name>
    <dbReference type="NCBI Taxonomy" id="878477"/>
    <lineage>
        <taxon>Eukaryota</taxon>
        <taxon>Sar</taxon>
        <taxon>Alveolata</taxon>
        <taxon>Dinophyceae</taxon>
        <taxon>Suessiales</taxon>
        <taxon>Symbiodiniaceae</taxon>
        <taxon>Symbiodinium</taxon>
    </lineage>
</organism>
<feature type="chain" id="PRO_5032956952" evidence="2">
    <location>
        <begin position="20"/>
        <end position="802"/>
    </location>
</feature>
<keyword evidence="2" id="KW-0732">Signal</keyword>
<sequence>MQLPLQCAVWATSFVFAACQCPLGVLLLQDCRIPEDTICTTDVLDIAGCSTYIIGARSALTLSELHSGAAYFQVESGATVQTGLFNITAEESMRYEFGSQSAFTVSRCDGTLDVRAWRAGTDARVGLSACNLSNATVEIQEGAQIFAFSALIEGGTGSSSPLAVAPTASLILGNGLRVSANTSDVEIYGHLEAGSLTLHCATLLLNAGSQAKCTASKCKVEIVASDIFVEGLLQGGDIHISAMLSLTVGSSGHVNADGLGSSHTAANGQEVGAVVVVTAIAGAVVAARSWRRAWVNIKVFFQHYVAIIDVLLHNSDNYAIVDIFLQPSISSRSAVSTDTRTTSSAPSALSVSQAAHSSSSLATTAHSSLGSSAVTTTLRGVSSTASQGNIANVAVNSSSSNDSSGGFLADSSSSLTTTAHSSLGSSAVTTTLRGVSSTASQGNIANIAVNSSSSNDSSGGFLADGSMPFIGVLVLAVLLTAGSVGAICLCIATRSPRRQTPAPPVYVHPDSTGVPSYWFDAARPASGFRLVKPEQETCKHLSKMLHVTNKTDLDVGYDVVSGRGTYHRKYSTLTFHTAWRVEHPDIWSSYAAKREAIANDVDTLSNQGLVCVPPGVQLPGASALPGQCSQRANEVYLLCGTKPENLHGILAQGLNVRLARLHGMLGSEAAAKVDQYTTPDSGTSISDLGELHKLLFPARGDSTAATVEKHPEEDIFYCLVVRAALGWCAHTDDGEKVMGSVDQNIFHSPEMRELALVPGSSPGVRFHSLVLEKGKRAKRFREFVVYDNSHCYVEYVIAYKRE</sequence>
<keyword evidence="1" id="KW-1133">Transmembrane helix</keyword>
<dbReference type="Gene3D" id="3.90.228.10">
    <property type="match status" value="1"/>
</dbReference>
<evidence type="ECO:0000313" key="3">
    <source>
        <dbReference type="EMBL" id="CAE7034577.1"/>
    </source>
</evidence>
<gene>
    <name evidence="3" type="primary">PRPF40A</name>
    <name evidence="3" type="ORF">SNAT2548_LOCUS4144</name>
</gene>
<dbReference type="SUPFAM" id="SSF56399">
    <property type="entry name" value="ADP-ribosylation"/>
    <property type="match status" value="1"/>
</dbReference>
<proteinExistence type="predicted"/>
<accession>A0A812IGK4</accession>
<keyword evidence="4" id="KW-1185">Reference proteome</keyword>
<feature type="signal peptide" evidence="2">
    <location>
        <begin position="1"/>
        <end position="19"/>
    </location>
</feature>
<evidence type="ECO:0000256" key="2">
    <source>
        <dbReference type="SAM" id="SignalP"/>
    </source>
</evidence>
<protein>
    <submittedName>
        <fullName evidence="3">PRPF40A protein</fullName>
    </submittedName>
</protein>
<dbReference type="Proteomes" id="UP000604046">
    <property type="component" value="Unassembled WGS sequence"/>
</dbReference>
<dbReference type="AlphaFoldDB" id="A0A812IGK4"/>
<evidence type="ECO:0000313" key="4">
    <source>
        <dbReference type="Proteomes" id="UP000604046"/>
    </source>
</evidence>
<keyword evidence="1" id="KW-0472">Membrane</keyword>